<protein>
    <submittedName>
        <fullName evidence="1">Uncharacterized protein</fullName>
    </submittedName>
</protein>
<organism evidence="1 2">
    <name type="scientific">Morus notabilis</name>
    <dbReference type="NCBI Taxonomy" id="981085"/>
    <lineage>
        <taxon>Eukaryota</taxon>
        <taxon>Viridiplantae</taxon>
        <taxon>Streptophyta</taxon>
        <taxon>Embryophyta</taxon>
        <taxon>Tracheophyta</taxon>
        <taxon>Spermatophyta</taxon>
        <taxon>Magnoliopsida</taxon>
        <taxon>eudicotyledons</taxon>
        <taxon>Gunneridae</taxon>
        <taxon>Pentapetalae</taxon>
        <taxon>rosids</taxon>
        <taxon>fabids</taxon>
        <taxon>Rosales</taxon>
        <taxon>Moraceae</taxon>
        <taxon>Moreae</taxon>
        <taxon>Morus</taxon>
    </lineage>
</organism>
<dbReference type="EMBL" id="KE343864">
    <property type="protein sequence ID" value="EXB44487.1"/>
    <property type="molecule type" value="Genomic_DNA"/>
</dbReference>
<dbReference type="Proteomes" id="UP000030645">
    <property type="component" value="Unassembled WGS sequence"/>
</dbReference>
<gene>
    <name evidence="1" type="ORF">L484_013906</name>
</gene>
<evidence type="ECO:0000313" key="1">
    <source>
        <dbReference type="EMBL" id="EXB44487.1"/>
    </source>
</evidence>
<sequence length="77" mass="8611">MRQEADLGGFMRKSGGGDVCAWARTWVGRRTIRVDLNSSVMSRSGWLCVGCTHRANFALVMGSKMNFVCIRGFFMET</sequence>
<proteinExistence type="predicted"/>
<keyword evidence="2" id="KW-1185">Reference proteome</keyword>
<reference evidence="2" key="1">
    <citation type="submission" date="2013-01" db="EMBL/GenBank/DDBJ databases">
        <title>Draft Genome Sequence of a Mulberry Tree, Morus notabilis C.K. Schneid.</title>
        <authorList>
            <person name="He N."/>
            <person name="Zhao S."/>
        </authorList>
    </citation>
    <scope>NUCLEOTIDE SEQUENCE</scope>
</reference>
<name>W9RA45_9ROSA</name>
<dbReference type="AlphaFoldDB" id="W9RA45"/>
<accession>W9RA45</accession>
<evidence type="ECO:0000313" key="2">
    <source>
        <dbReference type="Proteomes" id="UP000030645"/>
    </source>
</evidence>